<dbReference type="SUPFAM" id="SSF53649">
    <property type="entry name" value="Alkaline phosphatase-like"/>
    <property type="match status" value="1"/>
</dbReference>
<dbReference type="PANTHER" id="PTHR43737">
    <property type="entry name" value="BLL7424 PROTEIN"/>
    <property type="match status" value="1"/>
</dbReference>
<protein>
    <submittedName>
        <fullName evidence="1">DUF1501 domain-containing protein</fullName>
    </submittedName>
</protein>
<dbReference type="InterPro" id="IPR010869">
    <property type="entry name" value="DUF1501"/>
</dbReference>
<organism evidence="1 2">
    <name type="scientific">Paludisphaera mucosa</name>
    <dbReference type="NCBI Taxonomy" id="3030827"/>
    <lineage>
        <taxon>Bacteria</taxon>
        <taxon>Pseudomonadati</taxon>
        <taxon>Planctomycetota</taxon>
        <taxon>Planctomycetia</taxon>
        <taxon>Isosphaerales</taxon>
        <taxon>Isosphaeraceae</taxon>
        <taxon>Paludisphaera</taxon>
    </lineage>
</organism>
<name>A0ABT6FDU7_9BACT</name>
<gene>
    <name evidence="1" type="ORF">PZE19_18315</name>
</gene>
<sequence>MTPSIITPRGMHRRHFLGHLAATTLGIPAAQFFANLRANAAVARKNQRSCIVLWMSGGPSHLDIWDLKPDSEKNGGPFKPIATSAPGVSISEHMPKTAKQMHHLNVLRSLDSKEGNHERGTYLMHTGYVPNPTVVHPGWGSTAAFEIGSRMEDFDLPHCVSINTPGQGAGFLGMSYTPFMVQNPNAPIANLAPPADVDDLRLDRRLQLLGRVETNFIKQRGAAPAVDHQAVYRKTIKMMNSKYKDIFKLDSESPEVREAYGKHSFGSGCLLARRLVEQGVTYVEVAMGGWDTHADNFDALSTRLLPELDQGMAALTADLASRGLLDTTMIVWMGEFGRTPRINQNAGRDHWPRSWSVVMGGGGMKSGQVVGSTDKDGVDVSDRPIGVMDMIATMTKTMGIGIDTQYTTPRGRPMKVVDGGKPIAELVG</sequence>
<dbReference type="EMBL" id="JARRAG010000002">
    <property type="protein sequence ID" value="MDG3005746.1"/>
    <property type="molecule type" value="Genomic_DNA"/>
</dbReference>
<dbReference type="PROSITE" id="PS51318">
    <property type="entry name" value="TAT"/>
    <property type="match status" value="1"/>
</dbReference>
<keyword evidence="2" id="KW-1185">Reference proteome</keyword>
<evidence type="ECO:0000313" key="2">
    <source>
        <dbReference type="Proteomes" id="UP001216907"/>
    </source>
</evidence>
<dbReference type="InterPro" id="IPR017850">
    <property type="entry name" value="Alkaline_phosphatase_core_sf"/>
</dbReference>
<evidence type="ECO:0000313" key="1">
    <source>
        <dbReference type="EMBL" id="MDG3005746.1"/>
    </source>
</evidence>
<dbReference type="Proteomes" id="UP001216907">
    <property type="component" value="Unassembled WGS sequence"/>
</dbReference>
<accession>A0ABT6FDU7</accession>
<reference evidence="1 2" key="1">
    <citation type="submission" date="2023-03" db="EMBL/GenBank/DDBJ databases">
        <title>Paludisphaera mucosa sp. nov. a novel planctomycete from northern fen.</title>
        <authorList>
            <person name="Ivanova A."/>
        </authorList>
    </citation>
    <scope>NUCLEOTIDE SEQUENCE [LARGE SCALE GENOMIC DNA]</scope>
    <source>
        <strain evidence="1 2">Pla2</strain>
    </source>
</reference>
<proteinExistence type="predicted"/>
<comment type="caution">
    <text evidence="1">The sequence shown here is derived from an EMBL/GenBank/DDBJ whole genome shotgun (WGS) entry which is preliminary data.</text>
</comment>
<dbReference type="Pfam" id="PF07394">
    <property type="entry name" value="DUF1501"/>
    <property type="match status" value="1"/>
</dbReference>
<dbReference type="RefSeq" id="WP_277862076.1">
    <property type="nucleotide sequence ID" value="NZ_JARRAG010000002.1"/>
</dbReference>
<dbReference type="InterPro" id="IPR006311">
    <property type="entry name" value="TAT_signal"/>
</dbReference>
<dbReference type="PANTHER" id="PTHR43737:SF1">
    <property type="entry name" value="DUF1501 DOMAIN-CONTAINING PROTEIN"/>
    <property type="match status" value="1"/>
</dbReference>